<dbReference type="AlphaFoldDB" id="A0A1H5IWT7"/>
<accession>A0A1H5IWT7</accession>
<name>A0A1H5IWT7_9PSED</name>
<dbReference type="PANTHER" id="PTHR48050:SF13">
    <property type="entry name" value="STEROL 3-BETA-GLUCOSYLTRANSFERASE UGT80A2"/>
    <property type="match status" value="1"/>
</dbReference>
<dbReference type="Pfam" id="PF06722">
    <property type="entry name" value="EryCIII-like_C"/>
    <property type="match status" value="1"/>
</dbReference>
<dbReference type="GO" id="GO:0017000">
    <property type="term" value="P:antibiotic biosynthetic process"/>
    <property type="evidence" value="ECO:0007669"/>
    <property type="project" value="UniProtKB-ARBA"/>
</dbReference>
<evidence type="ECO:0000313" key="3">
    <source>
        <dbReference type="Proteomes" id="UP000198985"/>
    </source>
</evidence>
<evidence type="ECO:0000313" key="2">
    <source>
        <dbReference type="EMBL" id="SEE43868.1"/>
    </source>
</evidence>
<dbReference type="GO" id="GO:0016758">
    <property type="term" value="F:hexosyltransferase activity"/>
    <property type="evidence" value="ECO:0007669"/>
    <property type="project" value="UniProtKB-ARBA"/>
</dbReference>
<dbReference type="GO" id="GO:0008194">
    <property type="term" value="F:UDP-glycosyltransferase activity"/>
    <property type="evidence" value="ECO:0007669"/>
    <property type="project" value="InterPro"/>
</dbReference>
<dbReference type="InterPro" id="IPR050426">
    <property type="entry name" value="Glycosyltransferase_28"/>
</dbReference>
<dbReference type="CDD" id="cd03784">
    <property type="entry name" value="GT1_Gtf-like"/>
    <property type="match status" value="1"/>
</dbReference>
<dbReference type="PANTHER" id="PTHR48050">
    <property type="entry name" value="STEROL 3-BETA-GLUCOSYLTRANSFERASE"/>
    <property type="match status" value="1"/>
</dbReference>
<dbReference type="InterPro" id="IPR010610">
    <property type="entry name" value="EryCIII-like_C"/>
</dbReference>
<reference evidence="2 3" key="1">
    <citation type="submission" date="2016-10" db="EMBL/GenBank/DDBJ databases">
        <authorList>
            <person name="de Groot N.N."/>
        </authorList>
    </citation>
    <scope>NUCLEOTIDE SEQUENCE [LARGE SCALE GENOMIC DNA]</scope>
    <source>
        <strain evidence="2 3">BS3662</strain>
    </source>
</reference>
<dbReference type="EMBL" id="FNTY01000002">
    <property type="protein sequence ID" value="SEE43868.1"/>
    <property type="molecule type" value="Genomic_DNA"/>
</dbReference>
<protein>
    <submittedName>
        <fullName evidence="2">Glycosyltransferase, MGT family</fullName>
    </submittedName>
</protein>
<keyword evidence="2" id="KW-0808">Transferase</keyword>
<organism evidence="2 3">
    <name type="scientific">Pseudomonas migulae</name>
    <dbReference type="NCBI Taxonomy" id="78543"/>
    <lineage>
        <taxon>Bacteria</taxon>
        <taxon>Pseudomonadati</taxon>
        <taxon>Pseudomonadota</taxon>
        <taxon>Gammaproteobacteria</taxon>
        <taxon>Pseudomonadales</taxon>
        <taxon>Pseudomonadaceae</taxon>
        <taxon>Pseudomonas</taxon>
    </lineage>
</organism>
<dbReference type="Proteomes" id="UP000198985">
    <property type="component" value="Unassembled WGS sequence"/>
</dbReference>
<dbReference type="SUPFAM" id="SSF53756">
    <property type="entry name" value="UDP-Glycosyltransferase/glycogen phosphorylase"/>
    <property type="match status" value="1"/>
</dbReference>
<sequence>MHPHKLIALFPEASFGAALNCIGIAQSLRELGAKPVFICHEHFQGLFAEYGFDEYPIPQASPLSAAEHQHYWERFIERNIPYFDQTPLAQIDSYVAPAWEAIIDTAIEAEKPLQQLLGRLKPDVIVLDNVVMFPAIANAGCPWVRMVSCAETELPDAAVPPYLSGCLAGDTEARERFAEHYRKAVAPAHERFSQFLANNGTAPCPPGQFLVDSPWLNLLLSPTPVRYERQPPLDPKRYVYLDGCVRREAPYIVPDFPRHNDAPLIYISFGSLGAADTDMMKRLIGTIEHLPYRFLINVGAYRDMYTTVPDNVYLDSWFPQPAVLKECQLFIHHGGNNSFCEALYFGLPSLIIPYCWDGHDNAARAEEVGVGRYLPRFADPLSALPAALEQLLADQAMKQRLESLSENMQATRGTDIAAKAIMALPNTEANATP</sequence>
<dbReference type="InterPro" id="IPR002213">
    <property type="entry name" value="UDP_glucos_trans"/>
</dbReference>
<dbReference type="Gene3D" id="3.40.50.2000">
    <property type="entry name" value="Glycogen Phosphorylase B"/>
    <property type="match status" value="2"/>
</dbReference>
<evidence type="ECO:0000259" key="1">
    <source>
        <dbReference type="Pfam" id="PF06722"/>
    </source>
</evidence>
<gene>
    <name evidence="2" type="ORF">SAMN04490194_2240</name>
</gene>
<feature type="domain" description="Erythromycin biosynthesis protein CIII-like C-terminal" evidence="1">
    <location>
        <begin position="302"/>
        <end position="411"/>
    </location>
</feature>
<dbReference type="RefSeq" id="WP_084317830.1">
    <property type="nucleotide sequence ID" value="NZ_FNTY01000002.1"/>
</dbReference>
<proteinExistence type="predicted"/>